<keyword evidence="7" id="KW-1185">Reference proteome</keyword>
<keyword evidence="4" id="KW-0808">Transferase</keyword>
<dbReference type="EC" id="2.10.1.1" evidence="4"/>
<dbReference type="PANTHER" id="PTHR10192">
    <property type="entry name" value="MOLYBDOPTERIN BIOSYNTHESIS PROTEIN"/>
    <property type="match status" value="1"/>
</dbReference>
<comment type="pathway">
    <text evidence="4">Cofactor biosynthesis; molybdopterin biosynthesis.</text>
</comment>
<evidence type="ECO:0000313" key="7">
    <source>
        <dbReference type="Proteomes" id="UP000624703"/>
    </source>
</evidence>
<comment type="caution">
    <text evidence="6">The sequence shown here is derived from an EMBL/GenBank/DDBJ whole genome shotgun (WGS) entry which is preliminary data.</text>
</comment>
<dbReference type="Gene3D" id="2.40.340.10">
    <property type="entry name" value="MoeA, C-terminal, domain IV"/>
    <property type="match status" value="1"/>
</dbReference>
<dbReference type="RefSeq" id="WP_200309716.1">
    <property type="nucleotide sequence ID" value="NZ_JAENIM010000008.1"/>
</dbReference>
<comment type="function">
    <text evidence="1 4">Catalyzes the insertion of molybdate into adenylated molybdopterin with the concomitant release of AMP.</text>
</comment>
<comment type="similarity">
    <text evidence="2 4">Belongs to the MoeA family.</text>
</comment>
<evidence type="ECO:0000256" key="1">
    <source>
        <dbReference type="ARBA" id="ARBA00002901"/>
    </source>
</evidence>
<keyword evidence="4" id="KW-0479">Metal-binding</keyword>
<accession>A0A8J7SH88</accession>
<keyword evidence="4" id="KW-0460">Magnesium</keyword>
<evidence type="ECO:0000313" key="6">
    <source>
        <dbReference type="EMBL" id="MBK1789674.1"/>
    </source>
</evidence>
<dbReference type="Pfam" id="PF03453">
    <property type="entry name" value="MoeA_N"/>
    <property type="match status" value="1"/>
</dbReference>
<dbReference type="GO" id="GO:0046872">
    <property type="term" value="F:metal ion binding"/>
    <property type="evidence" value="ECO:0007669"/>
    <property type="project" value="UniProtKB-UniRule"/>
</dbReference>
<protein>
    <recommendedName>
        <fullName evidence="4">Molybdopterin molybdenumtransferase</fullName>
        <ecNumber evidence="4">2.10.1.1</ecNumber>
    </recommendedName>
</protein>
<dbReference type="SUPFAM" id="SSF63882">
    <property type="entry name" value="MoeA N-terminal region -like"/>
    <property type="match status" value="1"/>
</dbReference>
<dbReference type="EMBL" id="JAENIM010000008">
    <property type="protein sequence ID" value="MBK1789674.1"/>
    <property type="molecule type" value="Genomic_DNA"/>
</dbReference>
<evidence type="ECO:0000259" key="5">
    <source>
        <dbReference type="SMART" id="SM00852"/>
    </source>
</evidence>
<dbReference type="GO" id="GO:0006777">
    <property type="term" value="P:Mo-molybdopterin cofactor biosynthetic process"/>
    <property type="evidence" value="ECO:0007669"/>
    <property type="project" value="UniProtKB-UniRule"/>
</dbReference>
<organism evidence="6 7">
    <name type="scientific">Persicirhabdus sediminis</name>
    <dbReference type="NCBI Taxonomy" id="454144"/>
    <lineage>
        <taxon>Bacteria</taxon>
        <taxon>Pseudomonadati</taxon>
        <taxon>Verrucomicrobiota</taxon>
        <taxon>Verrucomicrobiia</taxon>
        <taxon>Verrucomicrobiales</taxon>
        <taxon>Verrucomicrobiaceae</taxon>
        <taxon>Persicirhabdus</taxon>
    </lineage>
</organism>
<dbReference type="InterPro" id="IPR036688">
    <property type="entry name" value="MoeA_C_domain_IV_sf"/>
</dbReference>
<dbReference type="Proteomes" id="UP000624703">
    <property type="component" value="Unassembled WGS sequence"/>
</dbReference>
<dbReference type="UniPathway" id="UPA00344"/>
<keyword evidence="4" id="KW-0500">Molybdenum</keyword>
<dbReference type="SMART" id="SM00852">
    <property type="entry name" value="MoCF_biosynth"/>
    <property type="match status" value="1"/>
</dbReference>
<name>A0A8J7SH88_9BACT</name>
<dbReference type="InterPro" id="IPR038987">
    <property type="entry name" value="MoeA-like"/>
</dbReference>
<keyword evidence="4" id="KW-0501">Molybdenum cofactor biosynthesis</keyword>
<dbReference type="InterPro" id="IPR036425">
    <property type="entry name" value="MoaB/Mog-like_dom_sf"/>
</dbReference>
<dbReference type="InterPro" id="IPR001453">
    <property type="entry name" value="MoaB/Mog_dom"/>
</dbReference>
<dbReference type="GO" id="GO:0061599">
    <property type="term" value="F:molybdopterin molybdotransferase activity"/>
    <property type="evidence" value="ECO:0007669"/>
    <property type="project" value="UniProtKB-UniRule"/>
</dbReference>
<feature type="domain" description="MoaB/Mog" evidence="5">
    <location>
        <begin position="179"/>
        <end position="316"/>
    </location>
</feature>
<proteinExistence type="inferred from homology"/>
<evidence type="ECO:0000256" key="3">
    <source>
        <dbReference type="ARBA" id="ARBA00047317"/>
    </source>
</evidence>
<dbReference type="SUPFAM" id="SSF53218">
    <property type="entry name" value="Molybdenum cofactor biosynthesis proteins"/>
    <property type="match status" value="1"/>
</dbReference>
<dbReference type="Gene3D" id="3.40.980.10">
    <property type="entry name" value="MoaB/Mog-like domain"/>
    <property type="match status" value="1"/>
</dbReference>
<dbReference type="InterPro" id="IPR036135">
    <property type="entry name" value="MoeA_linker/N_sf"/>
</dbReference>
<evidence type="ECO:0000256" key="4">
    <source>
        <dbReference type="RuleBase" id="RU365090"/>
    </source>
</evidence>
<dbReference type="GO" id="GO:0005829">
    <property type="term" value="C:cytosol"/>
    <property type="evidence" value="ECO:0007669"/>
    <property type="project" value="TreeGrafter"/>
</dbReference>
<sequence length="392" mass="41065">MMSSLVSVHEAWTKLAERVDKLDSELVDITHAHSRVLAEPILADRPLPPFDRVMMDGIAIRLADYSAGQRSFVIDGLHAAGDPAVMLIGEALEVMTGAMLPSGADCVIPYELVDLAGGVAQLDDGMPLQPMQNIHLAASDSPAGVSIVKSGQLIGSAEIGVAASCGASQLACYKIPSLAVVTTGDELVDVSEKPLAHQIRRSNGLAVKSALEAEKLAAVDCLHLADDAEVLAEFVNSSDHEMLVFCGGVSKGKKDYVHQVLSELAGEPIFHGVAQRPGKPMGLWQLADGRLVVALPGNPVAVLAAIHVYLKPALNLMRGVVVNAQMVRLSEEFSGHAAFIFHVPVAVLGNAGVVKVLRAKNSADYAAAVGADGFVSIPAGGAGFNQSVPWFR</sequence>
<dbReference type="Gene3D" id="3.90.105.10">
    <property type="entry name" value="Molybdopterin biosynthesis moea protein, domain 2"/>
    <property type="match status" value="1"/>
</dbReference>
<evidence type="ECO:0000256" key="2">
    <source>
        <dbReference type="ARBA" id="ARBA00010763"/>
    </source>
</evidence>
<dbReference type="PANTHER" id="PTHR10192:SF5">
    <property type="entry name" value="GEPHYRIN"/>
    <property type="match status" value="1"/>
</dbReference>
<comment type="cofactor">
    <cofactor evidence="4">
        <name>Mg(2+)</name>
        <dbReference type="ChEBI" id="CHEBI:18420"/>
    </cofactor>
</comment>
<dbReference type="Pfam" id="PF00994">
    <property type="entry name" value="MoCF_biosynth"/>
    <property type="match status" value="1"/>
</dbReference>
<dbReference type="InterPro" id="IPR005110">
    <property type="entry name" value="MoeA_linker/N"/>
</dbReference>
<reference evidence="6" key="1">
    <citation type="submission" date="2021-01" db="EMBL/GenBank/DDBJ databases">
        <title>Modified the classification status of verrucomicrobia.</title>
        <authorList>
            <person name="Feng X."/>
        </authorList>
    </citation>
    <scope>NUCLEOTIDE SEQUENCE</scope>
    <source>
        <strain evidence="6">_KCTC 22039</strain>
    </source>
</reference>
<dbReference type="Gene3D" id="2.170.190.11">
    <property type="entry name" value="Molybdopterin biosynthesis moea protein, domain 3"/>
    <property type="match status" value="1"/>
</dbReference>
<dbReference type="CDD" id="cd00887">
    <property type="entry name" value="MoeA"/>
    <property type="match status" value="1"/>
</dbReference>
<dbReference type="AlphaFoldDB" id="A0A8J7SH88"/>
<gene>
    <name evidence="6" type="ORF">JIN82_00750</name>
</gene>
<comment type="catalytic activity">
    <reaction evidence="3">
        <text>adenylyl-molybdopterin + molybdate = Mo-molybdopterin + AMP + H(+)</text>
        <dbReference type="Rhea" id="RHEA:35047"/>
        <dbReference type="ChEBI" id="CHEBI:15378"/>
        <dbReference type="ChEBI" id="CHEBI:36264"/>
        <dbReference type="ChEBI" id="CHEBI:62727"/>
        <dbReference type="ChEBI" id="CHEBI:71302"/>
        <dbReference type="ChEBI" id="CHEBI:456215"/>
        <dbReference type="EC" id="2.10.1.1"/>
    </reaction>
</comment>